<dbReference type="AlphaFoldDB" id="A0A9J7BVH3"/>
<keyword evidence="3" id="KW-1185">Reference proteome</keyword>
<keyword evidence="2" id="KW-0489">Methyltransferase</keyword>
<proteinExistence type="predicted"/>
<reference evidence="2" key="1">
    <citation type="submission" date="2021-04" db="EMBL/GenBank/DDBJ databases">
        <title>Phylogenetic analysis of Acidobacteriaceae.</title>
        <authorList>
            <person name="Qiu L."/>
            <person name="Zhang Q."/>
        </authorList>
    </citation>
    <scope>NUCLEOTIDE SEQUENCE</scope>
    <source>
        <strain evidence="2">DSM 25168</strain>
    </source>
</reference>
<accession>A0A9J7BVH3</accession>
<dbReference type="Pfam" id="PF13649">
    <property type="entry name" value="Methyltransf_25"/>
    <property type="match status" value="1"/>
</dbReference>
<dbReference type="EMBL" id="CP093313">
    <property type="protein sequence ID" value="UWZ86687.1"/>
    <property type="molecule type" value="Genomic_DNA"/>
</dbReference>
<name>A0A9J7BVH3_9BACT</name>
<gene>
    <name evidence="2" type="ORF">MOP44_12245</name>
</gene>
<protein>
    <submittedName>
        <fullName evidence="2">Class I SAM-dependent methyltransferase</fullName>
    </submittedName>
</protein>
<dbReference type="KEGG" id="orp:MOP44_12245"/>
<organism evidence="2 3">
    <name type="scientific">Occallatibacter riparius</name>
    <dbReference type="NCBI Taxonomy" id="1002689"/>
    <lineage>
        <taxon>Bacteria</taxon>
        <taxon>Pseudomonadati</taxon>
        <taxon>Acidobacteriota</taxon>
        <taxon>Terriglobia</taxon>
        <taxon>Terriglobales</taxon>
        <taxon>Acidobacteriaceae</taxon>
        <taxon>Occallatibacter</taxon>
    </lineage>
</organism>
<dbReference type="CDD" id="cd02440">
    <property type="entry name" value="AdoMet_MTases"/>
    <property type="match status" value="1"/>
</dbReference>
<feature type="domain" description="Methyltransferase" evidence="1">
    <location>
        <begin position="50"/>
        <end position="145"/>
    </location>
</feature>
<evidence type="ECO:0000313" key="3">
    <source>
        <dbReference type="Proteomes" id="UP001059380"/>
    </source>
</evidence>
<dbReference type="RefSeq" id="WP_260796324.1">
    <property type="nucleotide sequence ID" value="NZ_CP093313.1"/>
</dbReference>
<dbReference type="InterPro" id="IPR029063">
    <property type="entry name" value="SAM-dependent_MTases_sf"/>
</dbReference>
<evidence type="ECO:0000313" key="2">
    <source>
        <dbReference type="EMBL" id="UWZ86687.1"/>
    </source>
</evidence>
<keyword evidence="2" id="KW-0808">Transferase</keyword>
<dbReference type="SUPFAM" id="SSF53335">
    <property type="entry name" value="S-adenosyl-L-methionine-dependent methyltransferases"/>
    <property type="match status" value="1"/>
</dbReference>
<sequence>MTDQESETPKLNFDRLAGLYRWMEWLSFGPYLDRCRRAFLPELADARRALVLGDGDGRFTAALLKRNAAVCVDAIDVSEAMLESLKFRAGAGAVRVRTQARDVRVWTPREEAEYDLIVTHFFLDCLTADDVRRLAERLRANLQPGVRWVISEFAIPHNAFGRWVARPVVSFLYWAFRVLTGLQVERLPDWQSALQAAGFQRATERRFLRGLLTSQLWVLPQSPNQDLATGVRL</sequence>
<dbReference type="GO" id="GO:0032259">
    <property type="term" value="P:methylation"/>
    <property type="evidence" value="ECO:0007669"/>
    <property type="project" value="UniProtKB-KW"/>
</dbReference>
<dbReference type="Proteomes" id="UP001059380">
    <property type="component" value="Chromosome"/>
</dbReference>
<dbReference type="Gene3D" id="3.40.50.150">
    <property type="entry name" value="Vaccinia Virus protein VP39"/>
    <property type="match status" value="1"/>
</dbReference>
<dbReference type="InterPro" id="IPR041698">
    <property type="entry name" value="Methyltransf_25"/>
</dbReference>
<evidence type="ECO:0000259" key="1">
    <source>
        <dbReference type="Pfam" id="PF13649"/>
    </source>
</evidence>
<dbReference type="GO" id="GO:0008168">
    <property type="term" value="F:methyltransferase activity"/>
    <property type="evidence" value="ECO:0007669"/>
    <property type="project" value="UniProtKB-KW"/>
</dbReference>